<dbReference type="OrthoDB" id="3202351at2"/>
<feature type="region of interest" description="Disordered" evidence="2">
    <location>
        <begin position="926"/>
        <end position="1019"/>
    </location>
</feature>
<feature type="region of interest" description="Disordered" evidence="2">
    <location>
        <begin position="1538"/>
        <end position="1593"/>
    </location>
</feature>
<evidence type="ECO:0000256" key="1">
    <source>
        <dbReference type="SAM" id="Coils"/>
    </source>
</evidence>
<keyword evidence="1" id="KW-0175">Coiled coil</keyword>
<accession>A0A5N6A0A8</accession>
<dbReference type="EMBL" id="VDLY02000016">
    <property type="protein sequence ID" value="KAB8161965.1"/>
    <property type="molecule type" value="Genomic_DNA"/>
</dbReference>
<organism evidence="3 4">
    <name type="scientific">Streptomyces mimosae</name>
    <dbReference type="NCBI Taxonomy" id="2586635"/>
    <lineage>
        <taxon>Bacteria</taxon>
        <taxon>Bacillati</taxon>
        <taxon>Actinomycetota</taxon>
        <taxon>Actinomycetes</taxon>
        <taxon>Kitasatosporales</taxon>
        <taxon>Streptomycetaceae</taxon>
        <taxon>Streptomyces</taxon>
    </lineage>
</organism>
<name>A0A5N6A0A8_9ACTN</name>
<evidence type="ECO:0000313" key="4">
    <source>
        <dbReference type="Proteomes" id="UP000314251"/>
    </source>
</evidence>
<feature type="compositionally biased region" description="Basic and acidic residues" evidence="2">
    <location>
        <begin position="1538"/>
        <end position="1549"/>
    </location>
</feature>
<gene>
    <name evidence="3" type="ORF">FH607_023130</name>
</gene>
<feature type="compositionally biased region" description="Basic and acidic residues" evidence="2">
    <location>
        <begin position="970"/>
        <end position="982"/>
    </location>
</feature>
<feature type="compositionally biased region" description="Basic and acidic residues" evidence="2">
    <location>
        <begin position="930"/>
        <end position="955"/>
    </location>
</feature>
<dbReference type="RefSeq" id="WP_139671932.1">
    <property type="nucleotide sequence ID" value="NZ_VDLY02000016.1"/>
</dbReference>
<feature type="compositionally biased region" description="Low complexity" evidence="2">
    <location>
        <begin position="983"/>
        <end position="996"/>
    </location>
</feature>
<evidence type="ECO:0000256" key="2">
    <source>
        <dbReference type="SAM" id="MobiDB-lite"/>
    </source>
</evidence>
<evidence type="ECO:0008006" key="5">
    <source>
        <dbReference type="Google" id="ProtNLM"/>
    </source>
</evidence>
<protein>
    <recommendedName>
        <fullName evidence="5">Chromosome segregation ATPase</fullName>
    </recommendedName>
</protein>
<proteinExistence type="predicted"/>
<sequence length="1593" mass="168354">MYELSRVRLYSIGPAGARYADTVLDLRGVGAPVPEPAPAQADFFEDEPTGPPLRPAPAGVLFLENGGGKSVLLKLIFSVMLPGHRNTLGGASSGVLRKFLLADDCGHVALEWQHTRTGETVVVGKVSEWRGRQVSNDPRKFAEAWYSFRPGPGMSLDSLPVAESTALRRPDTGDGTSGARGRRRTMKGFRDVLTETGRAYPNLDVVWEEVHERWIEHLGRLGLDPELFRYQREMNADEGEAAGLFAVKNDADFTDLLLRAVTDPRDTDGLADLVHGFADKLGRRAELTAERDFTAGSVELLQRVTEAAGEREAARSVHTAAEHRARGLTRRLDARAERERGLAAELAEGAASGAEAVAAAEHGRATAARTAAELAYRHASLALAAAEQAATAQRRELTEARTQQAAWQAAETVLQHRAAADRAARVAAAIQEAERDAAPALAARSRAAAALVRALGTAARRGERTAAEHEERSAALLRAAETAHRDATAAATEAQRARSEAEHLGQRLAEVEQETAEAVAAGWLADGPGADPARAALAAADAERAAVAAFETAREAAAGAAARAGELAAERASAELAAARAADAAQAAEAALTAERATAGALAAEPRLAELLGVADALTVAELDGNAESLAQLLDDSLESTERRLFALRTEAADDARILAALGDGGLLPPGPDVLATVEYLGEHGIPALPGWRYLAQAVDPADHAAVLAARPELVDGVVITDQHSHARAREVLADAALLPRSAVAVGTAAALLAPTPPPGGTDSGIFLVPPNPAMHDERAADDERQALRARAGERDADIRTLAARVTHDRSLAARLASWRAGCPAGRLGELAANAERTATAAAEAEARLAALFAAAEEAAERAAEATAARDERQETAQRARRSADALAGLASRLRERGRWQSRVRELAADAAEAEARAAELLAAAQDADEDRRAAQRAADDARRTAHALRAERAEVSGAPDTPDDDPDDTHDAPAEDAHEGPGAEPGADQAADAQGNDARDESGDRARPARQGADAASLPALREAYRSASRLYEKVGVGADLRAEQARAEGDESAARAALDRLSNKVRTRAARLLDGPDGADGPSRRAAAERAEAHVQALEGRSVAASERLGRLRGEAERLAPADGGAHIELPADRVPADAPRAAELLRAAEAELAAREEALAEAEAAHRRLAEQHAEAVRAADGFAEIAAQLRDQLRDPTDESETPPAPPEPYPSAIEEARAAVGDARRALRAAGSGLAAAESAVRDACDQLVRHANASRFEQVRTPARAQIRELPGAALPAHAAAWAEAFAPRLRVLGDELTQLERNRDGIVDRLRGLVESALATLRSAQRLSRLPEGLGEWSGQEFLRIRFDEPDQATLTERLGEVVDEVTRAAVRKNTDLRRDGISLLLRGTHAALRPRGVRVEILKPDAVLRAERVPVGQMGDVFSGGQLLTAAIALYCTMAALRGNDRGREGHRHAGTLFLDNPIGRANATYLLELQRAVADALGVQLLYTTGLFDTTALAEFPLVIRLRNDADLRAGLKYISVEEHLRPGLPRLEDGAEPVHGEVTATRVYRRPNTSQPSAPSGSPAPVPGPAPEPEPGPAPAARP</sequence>
<comment type="caution">
    <text evidence="3">The sequence shown here is derived from an EMBL/GenBank/DDBJ whole genome shotgun (WGS) entry which is preliminary data.</text>
</comment>
<feature type="coiled-coil region" evidence="1">
    <location>
        <begin position="1148"/>
        <end position="1182"/>
    </location>
</feature>
<keyword evidence="4" id="KW-1185">Reference proteome</keyword>
<feature type="compositionally biased region" description="Pro residues" evidence="2">
    <location>
        <begin position="1572"/>
        <end position="1593"/>
    </location>
</feature>
<feature type="compositionally biased region" description="Basic and acidic residues" evidence="2">
    <location>
        <begin position="998"/>
        <end position="1008"/>
    </location>
</feature>
<evidence type="ECO:0000313" key="3">
    <source>
        <dbReference type="EMBL" id="KAB8161965.1"/>
    </source>
</evidence>
<reference evidence="3" key="1">
    <citation type="submission" date="2019-10" db="EMBL/GenBank/DDBJ databases">
        <title>Nonomuraea sp. nov., isolated from Phyllanthus amarus.</title>
        <authorList>
            <person name="Klykleung N."/>
            <person name="Tanasupawat S."/>
        </authorList>
    </citation>
    <scope>NUCLEOTIDE SEQUENCE [LARGE SCALE GENOMIC DNA]</scope>
    <source>
        <strain evidence="3">3MP-10</strain>
    </source>
</reference>
<dbReference type="Proteomes" id="UP000314251">
    <property type="component" value="Unassembled WGS sequence"/>
</dbReference>
<feature type="region of interest" description="Disordered" evidence="2">
    <location>
        <begin position="864"/>
        <end position="884"/>
    </location>
</feature>